<dbReference type="InterPro" id="IPR011053">
    <property type="entry name" value="Single_hybrid_motif"/>
</dbReference>
<dbReference type="PROSITE" id="PS00867">
    <property type="entry name" value="CPSASE_2"/>
    <property type="match status" value="1"/>
</dbReference>
<dbReference type="PROSITE" id="PS00188">
    <property type="entry name" value="BIOTIN"/>
    <property type="match status" value="1"/>
</dbReference>
<name>A0ABU5XVS7_9MYCO</name>
<keyword evidence="6" id="KW-0092">Biotin</keyword>
<dbReference type="InterPro" id="IPR011764">
    <property type="entry name" value="Biotin_carboxylation_dom"/>
</dbReference>
<dbReference type="InterPro" id="IPR011054">
    <property type="entry name" value="Rudment_hybrid_motif"/>
</dbReference>
<dbReference type="InterPro" id="IPR011761">
    <property type="entry name" value="ATP-grasp"/>
</dbReference>
<dbReference type="PROSITE" id="PS50968">
    <property type="entry name" value="BIOTINYL_LIPOYL"/>
    <property type="match status" value="1"/>
</dbReference>
<feature type="domain" description="Lipoyl-binding" evidence="9">
    <location>
        <begin position="565"/>
        <end position="640"/>
    </location>
</feature>
<dbReference type="Pfam" id="PF00364">
    <property type="entry name" value="Biotin_lipoyl"/>
    <property type="match status" value="1"/>
</dbReference>
<dbReference type="PANTHER" id="PTHR18866">
    <property type="entry name" value="CARBOXYLASE:PYRUVATE/ACETYL-COA/PROPIONYL-COA CARBOXYLASE"/>
    <property type="match status" value="1"/>
</dbReference>
<evidence type="ECO:0000256" key="8">
    <source>
        <dbReference type="PROSITE-ProRule" id="PRU00409"/>
    </source>
</evidence>
<dbReference type="CDD" id="cd06850">
    <property type="entry name" value="biotinyl_domain"/>
    <property type="match status" value="1"/>
</dbReference>
<dbReference type="Gene3D" id="2.40.50.100">
    <property type="match status" value="1"/>
</dbReference>
<evidence type="ECO:0000256" key="4">
    <source>
        <dbReference type="ARBA" id="ARBA00022741"/>
    </source>
</evidence>
<keyword evidence="3" id="KW-0436">Ligase</keyword>
<feature type="domain" description="Biotin carboxylation" evidence="11">
    <location>
        <begin position="2"/>
        <end position="447"/>
    </location>
</feature>
<reference evidence="12 13" key="1">
    <citation type="submission" date="2023-12" db="EMBL/GenBank/DDBJ databases">
        <title>Description of new species of Mycobacterium terrae complex isolated from sewage at the Sao Paulo Zoological Park Foundation in Brazil.</title>
        <authorList>
            <person name="Romagnoli C.L."/>
            <person name="Conceicao E.C."/>
            <person name="Machado E."/>
            <person name="Barreto L.B.P.F."/>
            <person name="Sharma A."/>
            <person name="Silva N.M."/>
            <person name="Marques L.E."/>
            <person name="Juliana M.A."/>
            <person name="Lourenco M.C.S."/>
            <person name="Digiampietri L.A."/>
            <person name="Suffys P.N."/>
            <person name="Viana-Niero C."/>
        </authorList>
    </citation>
    <scope>NUCLEOTIDE SEQUENCE [LARGE SCALE GENOMIC DNA]</scope>
    <source>
        <strain evidence="12 13">MYC340</strain>
    </source>
</reference>
<feature type="domain" description="ATP-grasp" evidence="10">
    <location>
        <begin position="121"/>
        <end position="318"/>
    </location>
</feature>
<dbReference type="Gene3D" id="3.30.470.20">
    <property type="entry name" value="ATP-grasp fold, B domain"/>
    <property type="match status" value="1"/>
</dbReference>
<dbReference type="SUPFAM" id="SSF56059">
    <property type="entry name" value="Glutathione synthetase ATP-binding domain-like"/>
    <property type="match status" value="1"/>
</dbReference>
<evidence type="ECO:0000259" key="9">
    <source>
        <dbReference type="PROSITE" id="PS50968"/>
    </source>
</evidence>
<dbReference type="SUPFAM" id="SSF51230">
    <property type="entry name" value="Single hybrid motif"/>
    <property type="match status" value="1"/>
</dbReference>
<gene>
    <name evidence="12" type="ORF">KV113_09755</name>
</gene>
<evidence type="ECO:0000256" key="3">
    <source>
        <dbReference type="ARBA" id="ARBA00022598"/>
    </source>
</evidence>
<evidence type="ECO:0000256" key="7">
    <source>
        <dbReference type="ARBA" id="ARBA00048501"/>
    </source>
</evidence>
<dbReference type="PROSITE" id="PS50975">
    <property type="entry name" value="ATP_GRASP"/>
    <property type="match status" value="1"/>
</dbReference>
<evidence type="ECO:0000259" key="11">
    <source>
        <dbReference type="PROSITE" id="PS50979"/>
    </source>
</evidence>
<dbReference type="SUPFAM" id="SSF51246">
    <property type="entry name" value="Rudiment single hybrid motif"/>
    <property type="match status" value="1"/>
</dbReference>
<evidence type="ECO:0000256" key="2">
    <source>
        <dbReference type="ARBA" id="ARBA00013263"/>
    </source>
</evidence>
<dbReference type="PANTHER" id="PTHR18866:SF33">
    <property type="entry name" value="METHYLCROTONOYL-COA CARBOXYLASE SUBUNIT ALPHA, MITOCHONDRIAL-RELATED"/>
    <property type="match status" value="1"/>
</dbReference>
<protein>
    <recommendedName>
        <fullName evidence="2">biotin carboxylase</fullName>
        <ecNumber evidence="2">6.3.4.14</ecNumber>
    </recommendedName>
</protein>
<dbReference type="InterPro" id="IPR016185">
    <property type="entry name" value="PreATP-grasp_dom_sf"/>
</dbReference>
<dbReference type="InterPro" id="IPR000089">
    <property type="entry name" value="Biotin_lipoyl"/>
</dbReference>
<evidence type="ECO:0000313" key="12">
    <source>
        <dbReference type="EMBL" id="MEB3031842.1"/>
    </source>
</evidence>
<comment type="caution">
    <text evidence="12">The sequence shown here is derived from an EMBL/GenBank/DDBJ whole genome shotgun (WGS) entry which is preliminary data.</text>
</comment>
<dbReference type="InterPro" id="IPR050856">
    <property type="entry name" value="Biotin_carboxylase_complex"/>
</dbReference>
<keyword evidence="4 8" id="KW-0547">Nucleotide-binding</keyword>
<organism evidence="12 13">
    <name type="scientific">[Mycobacterium] nativiensis</name>
    <dbReference type="NCBI Taxonomy" id="2855503"/>
    <lineage>
        <taxon>Bacteria</taxon>
        <taxon>Bacillati</taxon>
        <taxon>Actinomycetota</taxon>
        <taxon>Actinomycetes</taxon>
        <taxon>Mycobacteriales</taxon>
        <taxon>Mycobacteriaceae</taxon>
        <taxon>Mycolicibacter</taxon>
    </lineage>
</organism>
<comment type="catalytic activity">
    <reaction evidence="7">
        <text>N(6)-biotinyl-L-lysyl-[protein] + hydrogencarbonate + ATP = N(6)-carboxybiotinyl-L-lysyl-[protein] + ADP + phosphate + H(+)</text>
        <dbReference type="Rhea" id="RHEA:13501"/>
        <dbReference type="Rhea" id="RHEA-COMP:10505"/>
        <dbReference type="Rhea" id="RHEA-COMP:10506"/>
        <dbReference type="ChEBI" id="CHEBI:15378"/>
        <dbReference type="ChEBI" id="CHEBI:17544"/>
        <dbReference type="ChEBI" id="CHEBI:30616"/>
        <dbReference type="ChEBI" id="CHEBI:43474"/>
        <dbReference type="ChEBI" id="CHEBI:83144"/>
        <dbReference type="ChEBI" id="CHEBI:83145"/>
        <dbReference type="ChEBI" id="CHEBI:456216"/>
        <dbReference type="EC" id="6.3.4.14"/>
    </reaction>
    <physiologicalReaction direction="left-to-right" evidence="7">
        <dbReference type="Rhea" id="RHEA:13502"/>
    </physiologicalReaction>
</comment>
<keyword evidence="5 8" id="KW-0067">ATP-binding</keyword>
<dbReference type="InterPro" id="IPR005479">
    <property type="entry name" value="CPAse_ATP-bd"/>
</dbReference>
<evidence type="ECO:0000259" key="10">
    <source>
        <dbReference type="PROSITE" id="PS50975"/>
    </source>
</evidence>
<dbReference type="SMART" id="SM00878">
    <property type="entry name" value="Biotin_carb_C"/>
    <property type="match status" value="1"/>
</dbReference>
<dbReference type="EMBL" id="JAYJJU010000007">
    <property type="protein sequence ID" value="MEB3031842.1"/>
    <property type="molecule type" value="Genomic_DNA"/>
</dbReference>
<dbReference type="Pfam" id="PF02785">
    <property type="entry name" value="Biotin_carb_C"/>
    <property type="match status" value="1"/>
</dbReference>
<comment type="cofactor">
    <cofactor evidence="1">
        <name>biotin</name>
        <dbReference type="ChEBI" id="CHEBI:57586"/>
    </cofactor>
</comment>
<accession>A0ABU5XVS7</accession>
<evidence type="ECO:0000313" key="13">
    <source>
        <dbReference type="Proteomes" id="UP001298593"/>
    </source>
</evidence>
<dbReference type="RefSeq" id="WP_329779997.1">
    <property type="nucleotide sequence ID" value="NZ_JAYJJU010000007.1"/>
</dbReference>
<dbReference type="SUPFAM" id="SSF52440">
    <property type="entry name" value="PreATP-grasp domain"/>
    <property type="match status" value="1"/>
</dbReference>
<evidence type="ECO:0000256" key="1">
    <source>
        <dbReference type="ARBA" id="ARBA00001953"/>
    </source>
</evidence>
<dbReference type="InterPro" id="IPR005482">
    <property type="entry name" value="Biotin_COase_C"/>
</dbReference>
<evidence type="ECO:0000256" key="5">
    <source>
        <dbReference type="ARBA" id="ARBA00022840"/>
    </source>
</evidence>
<dbReference type="InterPro" id="IPR005481">
    <property type="entry name" value="BC-like_N"/>
</dbReference>
<proteinExistence type="predicted"/>
<dbReference type="PROSITE" id="PS50979">
    <property type="entry name" value="BC"/>
    <property type="match status" value="1"/>
</dbReference>
<dbReference type="Proteomes" id="UP001298593">
    <property type="component" value="Unassembled WGS sequence"/>
</dbReference>
<dbReference type="Pfam" id="PF02786">
    <property type="entry name" value="CPSase_L_D2"/>
    <property type="match status" value="1"/>
</dbReference>
<dbReference type="EC" id="6.3.4.14" evidence="2"/>
<dbReference type="InterPro" id="IPR001882">
    <property type="entry name" value="Biotin_BS"/>
</dbReference>
<dbReference type="Pfam" id="PF00289">
    <property type="entry name" value="Biotin_carb_N"/>
    <property type="match status" value="1"/>
</dbReference>
<sequence>MRFDTVLVANRGEIAVRVIRTAKAQGYRTVAVYSDADADAPHVSAADTAVRLGPARAAASYLDPEKIIAAAKSSGAQAIHPGYGFLSERAEFAQACADAGIVFIGPTPAAICSMGDKAASKRLMAEAGVPMLPGYQGEEQSDERLLAEAERIGMPLMIKASAGGGGKGMRLVTRLTEVPGAMAAARREALSAFGSDVLLLERALLGPRHVEIQVLGDEHGNVIALGERDCSVQRRHQKVVEESPSPVLAPELRQKMCDAGVTAAASIGYVGAGTVEFLLDADGEFYFLEMNTRLQVEHPVTELVTGLDLVDAQLRIAQGEQLQLTRDDVTLRGHAIEVRLYAEDPYNDYLPMTGEVVAFEPPVGDGIRVDSGIVTGSTVGSHYDPMLAKIIAYGDDREQARRRLISALERTRVFGLTTNRAFLIDILRQDRFAAGEATTAFLDEVCLTERRAPSTRHLAVAAGWLHRERERAAARRTPGLAGWTNGPEQCSVMILDGKEIHLRRDHAGLTVEIAEERHHVCLGERLTVDGTAVDVQALCIGPDRIMLAFGDLDLDLRDTLLDPPDAAAGAGSGVLLSPMHGTVTNVFVGLGDTVEAGTPLLVLEAMKMERPVVADVPGVIDEIAKAGLQVAADDVLARIRTEDSAEEGS</sequence>
<evidence type="ECO:0000256" key="6">
    <source>
        <dbReference type="ARBA" id="ARBA00023267"/>
    </source>
</evidence>
<keyword evidence="13" id="KW-1185">Reference proteome</keyword>